<dbReference type="PANTHER" id="PTHR43798:SF33">
    <property type="entry name" value="HYDROLASE, PUTATIVE (AFU_ORTHOLOGUE AFUA_2G14860)-RELATED"/>
    <property type="match status" value="1"/>
</dbReference>
<dbReference type="EMBL" id="NVVJ01000001">
    <property type="protein sequence ID" value="PCJ28727.1"/>
    <property type="molecule type" value="Genomic_DNA"/>
</dbReference>
<evidence type="ECO:0000313" key="3">
    <source>
        <dbReference type="EMBL" id="PCJ28727.1"/>
    </source>
</evidence>
<feature type="domain" description="AB hydrolase-1" evidence="2">
    <location>
        <begin position="62"/>
        <end position="166"/>
    </location>
</feature>
<keyword evidence="1" id="KW-0472">Membrane</keyword>
<proteinExistence type="predicted"/>
<evidence type="ECO:0000313" key="4">
    <source>
        <dbReference type="Proteomes" id="UP000218327"/>
    </source>
</evidence>
<feature type="transmembrane region" description="Helical" evidence="1">
    <location>
        <begin position="12"/>
        <end position="32"/>
    </location>
</feature>
<keyword evidence="1" id="KW-0812">Transmembrane</keyword>
<dbReference type="PRINTS" id="PR00111">
    <property type="entry name" value="ABHYDROLASE"/>
</dbReference>
<comment type="caution">
    <text evidence="3">The sequence shown here is derived from an EMBL/GenBank/DDBJ whole genome shotgun (WGS) entry which is preliminary data.</text>
</comment>
<evidence type="ECO:0000259" key="2">
    <source>
        <dbReference type="Pfam" id="PF00561"/>
    </source>
</evidence>
<dbReference type="Proteomes" id="UP000218327">
    <property type="component" value="Unassembled WGS sequence"/>
</dbReference>
<protein>
    <recommendedName>
        <fullName evidence="2">AB hydrolase-1 domain-containing protein</fullName>
    </recommendedName>
</protein>
<accession>A0A2A5BAZ7</accession>
<dbReference type="GO" id="GO:0047372">
    <property type="term" value="F:monoacylglycerol lipase activity"/>
    <property type="evidence" value="ECO:0007669"/>
    <property type="project" value="TreeGrafter"/>
</dbReference>
<dbReference type="InterPro" id="IPR050266">
    <property type="entry name" value="AB_hydrolase_sf"/>
</dbReference>
<evidence type="ECO:0000256" key="1">
    <source>
        <dbReference type="SAM" id="Phobius"/>
    </source>
</evidence>
<dbReference type="InterPro" id="IPR029058">
    <property type="entry name" value="AB_hydrolase_fold"/>
</dbReference>
<dbReference type="GO" id="GO:0016020">
    <property type="term" value="C:membrane"/>
    <property type="evidence" value="ECO:0007669"/>
    <property type="project" value="TreeGrafter"/>
</dbReference>
<dbReference type="SUPFAM" id="SSF53474">
    <property type="entry name" value="alpha/beta-Hydrolases"/>
    <property type="match status" value="1"/>
</dbReference>
<keyword evidence="1" id="KW-1133">Transmembrane helix</keyword>
<dbReference type="Gene3D" id="3.40.50.1820">
    <property type="entry name" value="alpha/beta hydrolase"/>
    <property type="match status" value="1"/>
</dbReference>
<name>A0A2A5BAZ7_9GAMM</name>
<dbReference type="AlphaFoldDB" id="A0A2A5BAZ7"/>
<dbReference type="GO" id="GO:0046464">
    <property type="term" value="P:acylglycerol catabolic process"/>
    <property type="evidence" value="ECO:0007669"/>
    <property type="project" value="TreeGrafter"/>
</dbReference>
<reference evidence="4" key="1">
    <citation type="submission" date="2017-08" db="EMBL/GenBank/DDBJ databases">
        <title>A dynamic microbial community with high functional redundancy inhabits the cold, oxic subseafloor aquifer.</title>
        <authorList>
            <person name="Tully B.J."/>
            <person name="Wheat C.G."/>
            <person name="Glazer B.T."/>
            <person name="Huber J.A."/>
        </authorList>
    </citation>
    <scope>NUCLEOTIDE SEQUENCE [LARGE SCALE GENOMIC DNA]</scope>
</reference>
<dbReference type="PANTHER" id="PTHR43798">
    <property type="entry name" value="MONOACYLGLYCEROL LIPASE"/>
    <property type="match status" value="1"/>
</dbReference>
<gene>
    <name evidence="3" type="ORF">COA96_00660</name>
</gene>
<dbReference type="InterPro" id="IPR000073">
    <property type="entry name" value="AB_hydrolase_1"/>
</dbReference>
<dbReference type="Pfam" id="PF00561">
    <property type="entry name" value="Abhydrolase_1"/>
    <property type="match status" value="1"/>
</dbReference>
<organism evidence="3 4">
    <name type="scientific">SAR86 cluster bacterium</name>
    <dbReference type="NCBI Taxonomy" id="2030880"/>
    <lineage>
        <taxon>Bacteria</taxon>
        <taxon>Pseudomonadati</taxon>
        <taxon>Pseudomonadota</taxon>
        <taxon>Gammaproteobacteria</taxon>
        <taxon>SAR86 cluster</taxon>
    </lineage>
</organism>
<sequence length="301" mass="32954">MQRKIFNTLQQTWLLTLVTSLVTSILSFHLIAADTKQITIDIGHAQLNAVEWIANDETIETVIALPGSGGDISRYKYIGPLIADAGYRVIAINQRGIMGSTGTLDNLTLHDYAADIAKVIDVLSLEKIHIVGWALGNRIARVLATDYPEKIASVTLIAAGGLVRPLTEPGELGMLLGQQDLPEDKKINLARRVLFSPASSTAIVREYVQGLKYWNDSRASQIQANRNTPLEQWWAGGVGPMLIVQGIDDKTAPPENGLRMQEEFGKRITLVNLPNAGHAMGLEKPAETADAIISFLEKHRF</sequence>